<sequence>MPHSRPSDPPDPAMLTSPSRPAGRPGAGPAAPATALHGRDLLLRYGGTPVVHGVSLTLERGRATALVGPNGSGKSTLLRALARLHRVEGGRVALGAADGAVERDAALLSSRQFAHEVTLFSQSRPAPQGLTVREVVAFGRHPYRRGFGGTTPEDRAAVGHAMDVTGVREMAARQVGELSGGEMQRVWLAACLAQDTGVVLLDEPTNHLDLRYQFETLDLIRELVDEHGIAVGVVLHDLDHASRVADSLVLMRAGRVHAAGAPAEVLTAENIAEVYDIRVEVTADPRTGRLRIDPIGRRSS</sequence>
<dbReference type="EMBL" id="BNDZ01000003">
    <property type="protein sequence ID" value="GHI44205.1"/>
    <property type="molecule type" value="Genomic_DNA"/>
</dbReference>
<dbReference type="InterPro" id="IPR003593">
    <property type="entry name" value="AAA+_ATPase"/>
</dbReference>
<evidence type="ECO:0000256" key="2">
    <source>
        <dbReference type="ARBA" id="ARBA00022741"/>
    </source>
</evidence>
<keyword evidence="1" id="KW-0813">Transport</keyword>
<evidence type="ECO:0000313" key="8">
    <source>
        <dbReference type="Proteomes" id="UP001051844"/>
    </source>
</evidence>
<feature type="compositionally biased region" description="Low complexity" evidence="5">
    <location>
        <begin position="17"/>
        <end position="33"/>
    </location>
</feature>
<dbReference type="AlphaFoldDB" id="A0AA37BT71"/>
<keyword evidence="3 7" id="KW-0067">ATP-binding</keyword>
<dbReference type="Proteomes" id="UP001051844">
    <property type="component" value="Unassembled WGS sequence"/>
</dbReference>
<protein>
    <submittedName>
        <fullName evidence="7">ABC transporter ATP-binding protein</fullName>
    </submittedName>
</protein>
<dbReference type="GO" id="GO:0005524">
    <property type="term" value="F:ATP binding"/>
    <property type="evidence" value="ECO:0007669"/>
    <property type="project" value="UniProtKB-KW"/>
</dbReference>
<dbReference type="InterPro" id="IPR003439">
    <property type="entry name" value="ABC_transporter-like_ATP-bd"/>
</dbReference>
<evidence type="ECO:0000256" key="1">
    <source>
        <dbReference type="ARBA" id="ARBA00022448"/>
    </source>
</evidence>
<dbReference type="PANTHER" id="PTHR42794:SF1">
    <property type="entry name" value="HEMIN IMPORT ATP-BINDING PROTEIN HMUV"/>
    <property type="match status" value="1"/>
</dbReference>
<evidence type="ECO:0000313" key="7">
    <source>
        <dbReference type="EMBL" id="GHI44205.1"/>
    </source>
</evidence>
<dbReference type="Pfam" id="PF00005">
    <property type="entry name" value="ABC_tran"/>
    <property type="match status" value="1"/>
</dbReference>
<dbReference type="PROSITE" id="PS00211">
    <property type="entry name" value="ABC_TRANSPORTER_1"/>
    <property type="match status" value="1"/>
</dbReference>
<dbReference type="GO" id="GO:0016887">
    <property type="term" value="F:ATP hydrolysis activity"/>
    <property type="evidence" value="ECO:0007669"/>
    <property type="project" value="InterPro"/>
</dbReference>
<reference evidence="7" key="1">
    <citation type="submission" date="2022-09" db="EMBL/GenBank/DDBJ databases">
        <title>Whole genome shotgun sequence of Streptomyces albidoflavus NBRC 12854.</title>
        <authorList>
            <person name="Komaki H."/>
            <person name="Tamura T."/>
        </authorList>
    </citation>
    <scope>NUCLEOTIDE SEQUENCE</scope>
    <source>
        <strain evidence="7">NBRC 12854</strain>
    </source>
</reference>
<accession>A0AA37BT71</accession>
<keyword evidence="2" id="KW-0547">Nucleotide-binding</keyword>
<dbReference type="Gene3D" id="3.40.50.300">
    <property type="entry name" value="P-loop containing nucleotide triphosphate hydrolases"/>
    <property type="match status" value="1"/>
</dbReference>
<dbReference type="FunFam" id="3.40.50.300:FF:000134">
    <property type="entry name" value="Iron-enterobactin ABC transporter ATP-binding protein"/>
    <property type="match status" value="1"/>
</dbReference>
<feature type="domain" description="ABC transporter" evidence="6">
    <location>
        <begin position="36"/>
        <end position="278"/>
    </location>
</feature>
<proteinExistence type="predicted"/>
<evidence type="ECO:0000256" key="4">
    <source>
        <dbReference type="ARBA" id="ARBA00022967"/>
    </source>
</evidence>
<comment type="caution">
    <text evidence="7">The sequence shown here is derived from an EMBL/GenBank/DDBJ whole genome shotgun (WGS) entry which is preliminary data.</text>
</comment>
<feature type="region of interest" description="Disordered" evidence="5">
    <location>
        <begin position="1"/>
        <end position="33"/>
    </location>
</feature>
<dbReference type="CDD" id="cd03214">
    <property type="entry name" value="ABC_Iron-Siderophores_B12_Hemin"/>
    <property type="match status" value="1"/>
</dbReference>
<name>A0AA37BT71_9ACTN</name>
<evidence type="ECO:0000256" key="3">
    <source>
        <dbReference type="ARBA" id="ARBA00022840"/>
    </source>
</evidence>
<evidence type="ECO:0000256" key="5">
    <source>
        <dbReference type="SAM" id="MobiDB-lite"/>
    </source>
</evidence>
<dbReference type="InterPro" id="IPR027417">
    <property type="entry name" value="P-loop_NTPase"/>
</dbReference>
<dbReference type="SUPFAM" id="SSF52540">
    <property type="entry name" value="P-loop containing nucleoside triphosphate hydrolases"/>
    <property type="match status" value="1"/>
</dbReference>
<dbReference type="PROSITE" id="PS50893">
    <property type="entry name" value="ABC_TRANSPORTER_2"/>
    <property type="match status" value="1"/>
</dbReference>
<dbReference type="SMART" id="SM00382">
    <property type="entry name" value="AAA"/>
    <property type="match status" value="1"/>
</dbReference>
<dbReference type="InterPro" id="IPR017871">
    <property type="entry name" value="ABC_transporter-like_CS"/>
</dbReference>
<keyword evidence="4" id="KW-1278">Translocase</keyword>
<organism evidence="7 8">
    <name type="scientific">Streptomyces albidoflavus</name>
    <dbReference type="NCBI Taxonomy" id="1886"/>
    <lineage>
        <taxon>Bacteria</taxon>
        <taxon>Bacillati</taxon>
        <taxon>Actinomycetota</taxon>
        <taxon>Actinomycetes</taxon>
        <taxon>Kitasatosporales</taxon>
        <taxon>Streptomycetaceae</taxon>
        <taxon>Streptomyces</taxon>
        <taxon>Streptomyces albidoflavus group</taxon>
    </lineage>
</organism>
<dbReference type="PANTHER" id="PTHR42794">
    <property type="entry name" value="HEMIN IMPORT ATP-BINDING PROTEIN HMUV"/>
    <property type="match status" value="1"/>
</dbReference>
<evidence type="ECO:0000259" key="6">
    <source>
        <dbReference type="PROSITE" id="PS50893"/>
    </source>
</evidence>
<gene>
    <name evidence="7" type="ORF">ScoT_03790</name>
</gene>